<dbReference type="Proteomes" id="UP000322644">
    <property type="component" value="Chromosome"/>
</dbReference>
<sequence>MTEKRNRSKNLTDDNIEVAVSILDGMDGKVTWEDLIEAIYIRTGESYTRQTLSKHSRIKRAYDIAKERIIRERENTGRIDASLSQKEYILTEKLRTIEAENERLKKENADLLYQFARWAYNAYAHGMSPVQLDKPLPPVDRGQD</sequence>
<gene>
    <name evidence="2" type="ORF">APORC_1879</name>
</gene>
<protein>
    <submittedName>
        <fullName evidence="2">Uncharacterized protein</fullName>
    </submittedName>
</protein>
<reference evidence="2 3" key="2">
    <citation type="submission" date="2019-09" db="EMBL/GenBank/DDBJ databases">
        <title>Taxonomic note: a critical rebuttal of the proposed division of the genus Arcobacter into six genera, emended descriptions of Arcobacter anaerophilus and the genus Arcobacter, and an assessment of genus-level boundaries for Epsilonproteobacteria using in silico genomic comparator tools.</title>
        <authorList>
            <person name="On S.L.W."/>
            <person name="Miller W.G."/>
            <person name="Biggs P."/>
            <person name="Cornelius A."/>
            <person name="Vandamme P."/>
        </authorList>
    </citation>
    <scope>NUCLEOTIDE SEQUENCE [LARGE SCALE GENOMIC DNA]</scope>
    <source>
        <strain evidence="2 3">CCUG 56899</strain>
    </source>
</reference>
<organism evidence="2 3">
    <name type="scientific">Arcobacter porcinus</name>
    <dbReference type="NCBI Taxonomy" id="1935204"/>
    <lineage>
        <taxon>Bacteria</taxon>
        <taxon>Pseudomonadati</taxon>
        <taxon>Campylobacterota</taxon>
        <taxon>Epsilonproteobacteria</taxon>
        <taxon>Campylobacterales</taxon>
        <taxon>Arcobacteraceae</taxon>
        <taxon>Arcobacter</taxon>
    </lineage>
</organism>
<evidence type="ECO:0000313" key="3">
    <source>
        <dbReference type="Proteomes" id="UP000322644"/>
    </source>
</evidence>
<accession>A0A5C2HF46</accession>
<proteinExistence type="predicted"/>
<evidence type="ECO:0000256" key="1">
    <source>
        <dbReference type="SAM" id="Coils"/>
    </source>
</evidence>
<dbReference type="AlphaFoldDB" id="A0A5C2HF46"/>
<feature type="coiled-coil region" evidence="1">
    <location>
        <begin position="87"/>
        <end position="114"/>
    </location>
</feature>
<reference evidence="2 3" key="1">
    <citation type="submission" date="2019-09" db="EMBL/GenBank/DDBJ databases">
        <title>Complete genome sequencing of four Arcobacter species reveals a diverse suite of mobile elements.</title>
        <authorList>
            <person name="Miller W.G."/>
            <person name="Yee E."/>
            <person name="Bono J.L."/>
        </authorList>
    </citation>
    <scope>NUCLEOTIDE SEQUENCE [LARGE SCALE GENOMIC DNA]</scope>
    <source>
        <strain evidence="2 3">CCUG 56899</strain>
    </source>
</reference>
<evidence type="ECO:0000313" key="2">
    <source>
        <dbReference type="EMBL" id="QEP41437.1"/>
    </source>
</evidence>
<dbReference type="EMBL" id="CP036246">
    <property type="protein sequence ID" value="QEP41437.1"/>
    <property type="molecule type" value="Genomic_DNA"/>
</dbReference>
<name>A0A5C2HF46_9BACT</name>
<keyword evidence="1" id="KW-0175">Coiled coil</keyword>
<dbReference type="KEGG" id="apoc:APORC_1879"/>
<dbReference type="RefSeq" id="WP_066386791.1">
    <property type="nucleotide sequence ID" value="NZ_CP036246.2"/>
</dbReference>